<name>A0ABY7H152_9BACT</name>
<dbReference type="SUPFAM" id="SSF53244">
    <property type="entry name" value="MurD-like peptide ligases, peptide-binding domain"/>
    <property type="match status" value="1"/>
</dbReference>
<sequence length="668" mass="69329">MRLLDARRLTGVNLDLDGPGAIAEVEFDARDDVARAIAVWQDAVAQAARLLGWDAPTVVRRWTGDRGAALVFPAPPDALYVAVDVTEWAVECAARTLGGEPPRALDEFAADLLAARERERLAVLPALQAAAEAHCVPLLLDDDHLSLGEGAASRTWPRALAPAPEDVPWDSLRPIPVALVTGTNGKTTTARLLARIARTAGHVPGNTSTDGLVVAEQLVEAGDWTGPGAARIVLRDPRVTLAVLEVARGGILRRGLAVDRCDAACITNVSADHLGEHGIDDLDAMARVKAVVTRVVAPHGRIVLGADTPAAVPPVSSGMPSTTLPIGQVPEDMSSKTLEAGSASPAALSHVDAGLSAPAGDALATSPSPGAPLDSPTGPALAASHAAAAPTDSPVLSDIPANPLLALPAEAFPAPVVWFSRDPQHPQLLRHRAAGGEVWFVSTAGELTRGRGGEPDVALVPIDELPFCFGGAATHNVANALAAAALAAALGLPDEAIAAGLRSFVDNPGRAQLVRLDHAKLFLDFAHNPAGIAGLAPLLAQIRAGARLLVSLGIAGDRRDDDIRDIARAVASLGPDLVLTRDLEHYLRGRSPGEVPALLEQSFAGLGIACERVESEVAAIRRGLEWARPGDVIAILVHVDRDEVWAELRARGVTPESGRDRSGHPGPA</sequence>
<dbReference type="Gene3D" id="3.40.1190.10">
    <property type="entry name" value="Mur-like, catalytic domain"/>
    <property type="match status" value="2"/>
</dbReference>
<accession>A0ABY7H152</accession>
<evidence type="ECO:0000256" key="1">
    <source>
        <dbReference type="SAM" id="MobiDB-lite"/>
    </source>
</evidence>
<evidence type="ECO:0000313" key="4">
    <source>
        <dbReference type="EMBL" id="WAS92830.1"/>
    </source>
</evidence>
<feature type="domain" description="Mur ligase C-terminal" evidence="2">
    <location>
        <begin position="509"/>
        <end position="635"/>
    </location>
</feature>
<dbReference type="Pfam" id="PF08245">
    <property type="entry name" value="Mur_ligase_M"/>
    <property type="match status" value="1"/>
</dbReference>
<protein>
    <submittedName>
        <fullName evidence="4">Mur ligase family protein</fullName>
    </submittedName>
</protein>
<dbReference type="PANTHER" id="PTHR23135">
    <property type="entry name" value="MUR LIGASE FAMILY MEMBER"/>
    <property type="match status" value="1"/>
</dbReference>
<dbReference type="InterPro" id="IPR036565">
    <property type="entry name" value="Mur-like_cat_sf"/>
</dbReference>
<keyword evidence="4" id="KW-0436">Ligase</keyword>
<feature type="domain" description="Mur ligase central" evidence="3">
    <location>
        <begin position="180"/>
        <end position="309"/>
    </location>
</feature>
<dbReference type="EMBL" id="CP114040">
    <property type="protein sequence ID" value="WAS92830.1"/>
    <property type="molecule type" value="Genomic_DNA"/>
</dbReference>
<dbReference type="SUPFAM" id="SSF53623">
    <property type="entry name" value="MurD-like peptide ligases, catalytic domain"/>
    <property type="match status" value="2"/>
</dbReference>
<organism evidence="4 5">
    <name type="scientific">Nannocystis punicea</name>
    <dbReference type="NCBI Taxonomy" id="2995304"/>
    <lineage>
        <taxon>Bacteria</taxon>
        <taxon>Pseudomonadati</taxon>
        <taxon>Myxococcota</taxon>
        <taxon>Polyangia</taxon>
        <taxon>Nannocystales</taxon>
        <taxon>Nannocystaceae</taxon>
        <taxon>Nannocystis</taxon>
    </lineage>
</organism>
<feature type="region of interest" description="Disordered" evidence="1">
    <location>
        <begin position="358"/>
        <end position="386"/>
    </location>
</feature>
<dbReference type="PANTHER" id="PTHR23135:SF18">
    <property type="entry name" value="CYANOPHYCIN SYNTHETASE"/>
    <property type="match status" value="1"/>
</dbReference>
<keyword evidence="5" id="KW-1185">Reference proteome</keyword>
<dbReference type="InterPro" id="IPR013221">
    <property type="entry name" value="Mur_ligase_cen"/>
</dbReference>
<dbReference type="Gene3D" id="3.90.190.20">
    <property type="entry name" value="Mur ligase, C-terminal domain"/>
    <property type="match status" value="1"/>
</dbReference>
<evidence type="ECO:0000259" key="3">
    <source>
        <dbReference type="Pfam" id="PF08245"/>
    </source>
</evidence>
<reference evidence="4" key="1">
    <citation type="submission" date="2022-11" db="EMBL/GenBank/DDBJ databases">
        <title>Minimal conservation of predation-associated metabolite biosynthetic gene clusters underscores biosynthetic potential of Myxococcota including descriptions for ten novel species: Archangium lansinium sp. nov., Myxococcus landrumus sp. nov., Nannocystis bai.</title>
        <authorList>
            <person name="Ahearne A."/>
            <person name="Stevens C."/>
            <person name="Dowd S."/>
        </authorList>
    </citation>
    <scope>NUCLEOTIDE SEQUENCE</scope>
    <source>
        <strain evidence="4">Fl3</strain>
    </source>
</reference>
<dbReference type="RefSeq" id="WP_269035186.1">
    <property type="nucleotide sequence ID" value="NZ_CP114040.1"/>
</dbReference>
<dbReference type="Proteomes" id="UP001164459">
    <property type="component" value="Chromosome"/>
</dbReference>
<feature type="region of interest" description="Disordered" evidence="1">
    <location>
        <begin position="310"/>
        <end position="329"/>
    </location>
</feature>
<dbReference type="InterPro" id="IPR036615">
    <property type="entry name" value="Mur_ligase_C_dom_sf"/>
</dbReference>
<proteinExistence type="predicted"/>
<dbReference type="GO" id="GO:0016874">
    <property type="term" value="F:ligase activity"/>
    <property type="evidence" value="ECO:0007669"/>
    <property type="project" value="UniProtKB-KW"/>
</dbReference>
<dbReference type="InterPro" id="IPR004101">
    <property type="entry name" value="Mur_ligase_C"/>
</dbReference>
<evidence type="ECO:0000259" key="2">
    <source>
        <dbReference type="Pfam" id="PF02875"/>
    </source>
</evidence>
<dbReference type="Pfam" id="PF02875">
    <property type="entry name" value="Mur_ligase_C"/>
    <property type="match status" value="1"/>
</dbReference>
<evidence type="ECO:0000313" key="5">
    <source>
        <dbReference type="Proteomes" id="UP001164459"/>
    </source>
</evidence>
<gene>
    <name evidence="4" type="ORF">O0S08_42200</name>
</gene>